<dbReference type="InterPro" id="IPR051686">
    <property type="entry name" value="Lipoprotein_DolP"/>
</dbReference>
<proteinExistence type="predicted"/>
<comment type="caution">
    <text evidence="3">The sequence shown here is derived from an EMBL/GenBank/DDBJ whole genome shotgun (WGS) entry which is preliminary data.</text>
</comment>
<evidence type="ECO:0000259" key="2">
    <source>
        <dbReference type="PROSITE" id="PS50914"/>
    </source>
</evidence>
<feature type="domain" description="BON" evidence="2">
    <location>
        <begin position="101"/>
        <end position="169"/>
    </location>
</feature>
<dbReference type="OrthoDB" id="8479706at2"/>
<name>A0A7X1ZHS6_9PROT</name>
<dbReference type="RefSeq" id="WP_153344972.1">
    <property type="nucleotide sequence ID" value="NZ_WIVE01000043.1"/>
</dbReference>
<dbReference type="Pfam" id="PF04972">
    <property type="entry name" value="BON"/>
    <property type="match status" value="2"/>
</dbReference>
<evidence type="ECO:0000256" key="1">
    <source>
        <dbReference type="SAM" id="MobiDB-lite"/>
    </source>
</evidence>
<dbReference type="AlphaFoldDB" id="A0A7X1ZHS6"/>
<evidence type="ECO:0000313" key="3">
    <source>
        <dbReference type="EMBL" id="MQX37470.1"/>
    </source>
</evidence>
<sequence>MAVGAGATVARAASEERGLSGYASDAALQAEINRLWLSHDVDLYQRVDMTVREQRVLLTGAVPDPQTRIDAVRLAWQAPGVRDVINEIKIDDTSTLVDETADAAIATKLETRLMFDRSIRAINYSVDVVNGTVYLMGVAQDQAELDRAIAYARDMRGVREVVPHVRLKGEAPPPGTRPDGAEPAANPYTAAPVL</sequence>
<feature type="domain" description="BON" evidence="2">
    <location>
        <begin position="24"/>
        <end position="92"/>
    </location>
</feature>
<reference evidence="3 4" key="1">
    <citation type="submission" date="2019-10" db="EMBL/GenBank/DDBJ databases">
        <title>Draft whole-genome sequence of the purple nonsulfur photosynthetic bacterium Roseospira navarrensis DSM 15114.</title>
        <authorList>
            <person name="Kyndt J.A."/>
            <person name="Meyer T.E."/>
        </authorList>
    </citation>
    <scope>NUCLEOTIDE SEQUENCE [LARGE SCALE GENOMIC DNA]</scope>
    <source>
        <strain evidence="3 4">DSM 15114</strain>
    </source>
</reference>
<dbReference type="Gene3D" id="3.30.1340.30">
    <property type="match status" value="2"/>
</dbReference>
<keyword evidence="4" id="KW-1185">Reference proteome</keyword>
<evidence type="ECO:0000313" key="4">
    <source>
        <dbReference type="Proteomes" id="UP000434582"/>
    </source>
</evidence>
<protein>
    <submittedName>
        <fullName evidence="3">BON domain-containing protein</fullName>
    </submittedName>
</protein>
<accession>A0A7X1ZHS6</accession>
<dbReference type="PROSITE" id="PS50914">
    <property type="entry name" value="BON"/>
    <property type="match status" value="2"/>
</dbReference>
<dbReference type="PANTHER" id="PTHR34606:SF15">
    <property type="entry name" value="BON DOMAIN-CONTAINING PROTEIN"/>
    <property type="match status" value="1"/>
</dbReference>
<feature type="region of interest" description="Disordered" evidence="1">
    <location>
        <begin position="167"/>
        <end position="194"/>
    </location>
</feature>
<dbReference type="PANTHER" id="PTHR34606">
    <property type="entry name" value="BON DOMAIN-CONTAINING PROTEIN"/>
    <property type="match status" value="1"/>
</dbReference>
<organism evidence="3 4">
    <name type="scientific">Roseospira navarrensis</name>
    <dbReference type="NCBI Taxonomy" id="140058"/>
    <lineage>
        <taxon>Bacteria</taxon>
        <taxon>Pseudomonadati</taxon>
        <taxon>Pseudomonadota</taxon>
        <taxon>Alphaproteobacteria</taxon>
        <taxon>Rhodospirillales</taxon>
        <taxon>Rhodospirillaceae</taxon>
        <taxon>Roseospira</taxon>
    </lineage>
</organism>
<dbReference type="InterPro" id="IPR007055">
    <property type="entry name" value="BON_dom"/>
</dbReference>
<gene>
    <name evidence="3" type="ORF">GHC57_13165</name>
</gene>
<dbReference type="EMBL" id="WIVE01000043">
    <property type="protein sequence ID" value="MQX37470.1"/>
    <property type="molecule type" value="Genomic_DNA"/>
</dbReference>
<dbReference type="Proteomes" id="UP000434582">
    <property type="component" value="Unassembled WGS sequence"/>
</dbReference>